<organism evidence="2 3">
    <name type="scientific">Paeniglutamicibacter psychrophenolicus</name>
    <dbReference type="NCBI Taxonomy" id="257454"/>
    <lineage>
        <taxon>Bacteria</taxon>
        <taxon>Bacillati</taxon>
        <taxon>Actinomycetota</taxon>
        <taxon>Actinomycetes</taxon>
        <taxon>Micrococcales</taxon>
        <taxon>Micrococcaceae</taxon>
        <taxon>Paeniglutamicibacter</taxon>
    </lineage>
</organism>
<evidence type="ECO:0000259" key="1">
    <source>
        <dbReference type="Pfam" id="PF05899"/>
    </source>
</evidence>
<keyword evidence="3" id="KW-1185">Reference proteome</keyword>
<protein>
    <submittedName>
        <fullName evidence="2">Cupin superfamily protein</fullName>
    </submittedName>
</protein>
<dbReference type="Pfam" id="PF05899">
    <property type="entry name" value="Cupin_3"/>
    <property type="match status" value="1"/>
</dbReference>
<evidence type="ECO:0000313" key="3">
    <source>
        <dbReference type="Proteomes" id="UP000766570"/>
    </source>
</evidence>
<sequence length="132" mass="13987">MSTPDFPHLLGGQALRVNRVPMDHEPVAPGQAADETTTTAVVELGTLAGAEFGIWEMAAGSMYDVEAEEIFVVTAGHGTVVIAPFEGHPARTADLVPGTIMRLSAGMQTTWTVTEPLRKIYFTPTDTTGSNS</sequence>
<dbReference type="InterPro" id="IPR014710">
    <property type="entry name" value="RmlC-like_jellyroll"/>
</dbReference>
<comment type="caution">
    <text evidence="2">The sequence shown here is derived from an EMBL/GenBank/DDBJ whole genome shotgun (WGS) entry which is preliminary data.</text>
</comment>
<dbReference type="Proteomes" id="UP000766570">
    <property type="component" value="Unassembled WGS sequence"/>
</dbReference>
<dbReference type="InterPro" id="IPR011051">
    <property type="entry name" value="RmlC_Cupin_sf"/>
</dbReference>
<dbReference type="InterPro" id="IPR008579">
    <property type="entry name" value="UGlyAH_Cupin_dom"/>
</dbReference>
<dbReference type="RefSeq" id="WP_209906801.1">
    <property type="nucleotide sequence ID" value="NZ_BAAAMI010000011.1"/>
</dbReference>
<feature type="domain" description="(S)-ureidoglycine aminohydrolase cupin" evidence="1">
    <location>
        <begin position="49"/>
        <end position="121"/>
    </location>
</feature>
<accession>A0ABS4WBV9</accession>
<dbReference type="SUPFAM" id="SSF51182">
    <property type="entry name" value="RmlC-like cupins"/>
    <property type="match status" value="1"/>
</dbReference>
<dbReference type="Gene3D" id="2.60.120.10">
    <property type="entry name" value="Jelly Rolls"/>
    <property type="match status" value="1"/>
</dbReference>
<gene>
    <name evidence="2" type="ORF">JOF46_001550</name>
</gene>
<name>A0ABS4WBV9_9MICC</name>
<proteinExistence type="predicted"/>
<dbReference type="EMBL" id="JAGIOE010000001">
    <property type="protein sequence ID" value="MBP2373638.1"/>
    <property type="molecule type" value="Genomic_DNA"/>
</dbReference>
<evidence type="ECO:0000313" key="2">
    <source>
        <dbReference type="EMBL" id="MBP2373638.1"/>
    </source>
</evidence>
<reference evidence="2 3" key="1">
    <citation type="submission" date="2021-03" db="EMBL/GenBank/DDBJ databases">
        <title>Sequencing the genomes of 1000 actinobacteria strains.</title>
        <authorList>
            <person name="Klenk H.-P."/>
        </authorList>
    </citation>
    <scope>NUCLEOTIDE SEQUENCE [LARGE SCALE GENOMIC DNA]</scope>
    <source>
        <strain evidence="2 3">DSM 15454</strain>
    </source>
</reference>